<feature type="coiled-coil region" evidence="1">
    <location>
        <begin position="597"/>
        <end position="624"/>
    </location>
</feature>
<sequence>MDPSTGKFVIGVGYSLVRGALKRYFTCPNNCGVFVAFTKLSPPTVALTFRPSSVASSRSGRITPSFSGRITPSASISLSSGRVTPSNSISGITPYADRKNHMAMHSRITPCLTPSAGKLKQSQKSSATLRPDFETQITSGSRASRYVGLTAKQLSSRSPGKESLSAGSSPRPPSSPTRTLDSEPGLSALTCTTPKARAASGHTNAIDGASTAGVKHRPSLNTPRPRIPSAVAMPPPQSPAQRSSSPDSYNEISIQNGRLSVDNLSVPLNTITQSLQGEVSPRLAGDSTTTKSILNSVSSNVSFPTQEADTTTLNANLDNLQQEVVSLRNTVASLLPEAQQRISAEKERDTALSSMAEMEKEIRSLERRFSEKDSKCEALERSHSQTTAELERVKAESETRMNDLQAKLDTNEALVKSLKEAIQHKEGAEHESDALLKAKNAEITLLQGRLEKVSSELDMERRELGGQIDELRQAGQERLSAADSKRYELEDQIMALEEQVRKASSPLSAGADSRSATAAEIDNETLREQVQHLQKKLSAAEDTLEDVRAASEREEANMREKIVRFKEKEDAMRSELNEGRKTVEQVLKSETLVKCRVEELEEALRESTLALENAQAEIETLRSDVAVSMPSEALLVAVGLK</sequence>
<keyword evidence="4" id="KW-1185">Reference proteome</keyword>
<gene>
    <name evidence="3" type="ORF">M404DRAFT_232211</name>
</gene>
<feature type="coiled-coil region" evidence="1">
    <location>
        <begin position="310"/>
        <end position="568"/>
    </location>
</feature>
<dbReference type="HOGENOM" id="CLU_427064_0_0_1"/>
<evidence type="ECO:0000256" key="2">
    <source>
        <dbReference type="SAM" id="MobiDB-lite"/>
    </source>
</evidence>
<feature type="region of interest" description="Disordered" evidence="2">
    <location>
        <begin position="137"/>
        <end position="251"/>
    </location>
</feature>
<dbReference type="EMBL" id="KN831953">
    <property type="protein sequence ID" value="KIO10123.1"/>
    <property type="molecule type" value="Genomic_DNA"/>
</dbReference>
<dbReference type="AlphaFoldDB" id="A0A0C3JLS8"/>
<organism evidence="3 4">
    <name type="scientific">Pisolithus tinctorius Marx 270</name>
    <dbReference type="NCBI Taxonomy" id="870435"/>
    <lineage>
        <taxon>Eukaryota</taxon>
        <taxon>Fungi</taxon>
        <taxon>Dikarya</taxon>
        <taxon>Basidiomycota</taxon>
        <taxon>Agaricomycotina</taxon>
        <taxon>Agaricomycetes</taxon>
        <taxon>Agaricomycetidae</taxon>
        <taxon>Boletales</taxon>
        <taxon>Sclerodermatineae</taxon>
        <taxon>Pisolithaceae</taxon>
        <taxon>Pisolithus</taxon>
    </lineage>
</organism>
<keyword evidence="1" id="KW-0175">Coiled coil</keyword>
<evidence type="ECO:0000256" key="1">
    <source>
        <dbReference type="SAM" id="Coils"/>
    </source>
</evidence>
<dbReference type="Gene3D" id="1.10.287.1490">
    <property type="match status" value="1"/>
</dbReference>
<dbReference type="FunCoup" id="A0A0C3JLS8">
    <property type="interactions" value="50"/>
</dbReference>
<name>A0A0C3JLS8_PISTI</name>
<accession>A0A0C3JLS8</accession>
<proteinExistence type="predicted"/>
<reference evidence="3 4" key="1">
    <citation type="submission" date="2014-04" db="EMBL/GenBank/DDBJ databases">
        <authorList>
            <consortium name="DOE Joint Genome Institute"/>
            <person name="Kuo A."/>
            <person name="Kohler A."/>
            <person name="Costa M.D."/>
            <person name="Nagy L.G."/>
            <person name="Floudas D."/>
            <person name="Copeland A."/>
            <person name="Barry K.W."/>
            <person name="Cichocki N."/>
            <person name="Veneault-Fourrey C."/>
            <person name="LaButti K."/>
            <person name="Lindquist E.A."/>
            <person name="Lipzen A."/>
            <person name="Lundell T."/>
            <person name="Morin E."/>
            <person name="Murat C."/>
            <person name="Sun H."/>
            <person name="Tunlid A."/>
            <person name="Henrissat B."/>
            <person name="Grigoriev I.V."/>
            <person name="Hibbett D.S."/>
            <person name="Martin F."/>
            <person name="Nordberg H.P."/>
            <person name="Cantor M.N."/>
            <person name="Hua S.X."/>
        </authorList>
    </citation>
    <scope>NUCLEOTIDE SEQUENCE [LARGE SCALE GENOMIC DNA]</scope>
    <source>
        <strain evidence="3 4">Marx 270</strain>
    </source>
</reference>
<protein>
    <submittedName>
        <fullName evidence="3">Uncharacterized protein</fullName>
    </submittedName>
</protein>
<dbReference type="SUPFAM" id="SSF74924">
    <property type="entry name" value="Cap-Gly domain"/>
    <property type="match status" value="1"/>
</dbReference>
<feature type="region of interest" description="Disordered" evidence="2">
    <location>
        <begin position="112"/>
        <end position="131"/>
    </location>
</feature>
<feature type="compositionally biased region" description="Low complexity" evidence="2">
    <location>
        <begin position="239"/>
        <end position="248"/>
    </location>
</feature>
<dbReference type="InterPro" id="IPR036859">
    <property type="entry name" value="CAP-Gly_dom_sf"/>
</dbReference>
<dbReference type="InParanoid" id="A0A0C3JLS8"/>
<reference evidence="4" key="2">
    <citation type="submission" date="2015-01" db="EMBL/GenBank/DDBJ databases">
        <title>Evolutionary Origins and Diversification of the Mycorrhizal Mutualists.</title>
        <authorList>
            <consortium name="DOE Joint Genome Institute"/>
            <consortium name="Mycorrhizal Genomics Consortium"/>
            <person name="Kohler A."/>
            <person name="Kuo A."/>
            <person name="Nagy L.G."/>
            <person name="Floudas D."/>
            <person name="Copeland A."/>
            <person name="Barry K.W."/>
            <person name="Cichocki N."/>
            <person name="Veneault-Fourrey C."/>
            <person name="LaButti K."/>
            <person name="Lindquist E.A."/>
            <person name="Lipzen A."/>
            <person name="Lundell T."/>
            <person name="Morin E."/>
            <person name="Murat C."/>
            <person name="Riley R."/>
            <person name="Ohm R."/>
            <person name="Sun H."/>
            <person name="Tunlid A."/>
            <person name="Henrissat B."/>
            <person name="Grigoriev I.V."/>
            <person name="Hibbett D.S."/>
            <person name="Martin F."/>
        </authorList>
    </citation>
    <scope>NUCLEOTIDE SEQUENCE [LARGE SCALE GENOMIC DNA]</scope>
    <source>
        <strain evidence="4">Marx 270</strain>
    </source>
</reference>
<evidence type="ECO:0000313" key="3">
    <source>
        <dbReference type="EMBL" id="KIO10123.1"/>
    </source>
</evidence>
<dbReference type="Proteomes" id="UP000054217">
    <property type="component" value="Unassembled WGS sequence"/>
</dbReference>
<evidence type="ECO:0000313" key="4">
    <source>
        <dbReference type="Proteomes" id="UP000054217"/>
    </source>
</evidence>
<dbReference type="OrthoDB" id="2130750at2759"/>
<dbReference type="STRING" id="870435.A0A0C3JLS8"/>